<dbReference type="Proteomes" id="UP000887540">
    <property type="component" value="Unplaced"/>
</dbReference>
<accession>A0A914CUJ1</accession>
<reference evidence="3" key="1">
    <citation type="submission" date="2022-11" db="UniProtKB">
        <authorList>
            <consortium name="WormBaseParasite"/>
        </authorList>
    </citation>
    <scope>IDENTIFICATION</scope>
</reference>
<evidence type="ECO:0000313" key="3">
    <source>
        <dbReference type="WBParaSite" id="ACRNAN_scaffold1421.g30735.t1"/>
    </source>
</evidence>
<keyword evidence="2" id="KW-1185">Reference proteome</keyword>
<evidence type="ECO:0000259" key="1">
    <source>
        <dbReference type="Pfam" id="PF16565"/>
    </source>
</evidence>
<dbReference type="Pfam" id="PF16565">
    <property type="entry name" value="MIT_C"/>
    <property type="match status" value="1"/>
</dbReference>
<dbReference type="InterPro" id="IPR032341">
    <property type="entry name" value="MITD1_C"/>
</dbReference>
<dbReference type="InterPro" id="IPR038113">
    <property type="entry name" value="MITD1_C_sf"/>
</dbReference>
<proteinExistence type="predicted"/>
<protein>
    <submittedName>
        <fullName evidence="3">MITD1 C-terminal phospholipase D-like domain-containing protein</fullName>
    </submittedName>
</protein>
<organism evidence="2 3">
    <name type="scientific">Acrobeloides nanus</name>
    <dbReference type="NCBI Taxonomy" id="290746"/>
    <lineage>
        <taxon>Eukaryota</taxon>
        <taxon>Metazoa</taxon>
        <taxon>Ecdysozoa</taxon>
        <taxon>Nematoda</taxon>
        <taxon>Chromadorea</taxon>
        <taxon>Rhabditida</taxon>
        <taxon>Tylenchina</taxon>
        <taxon>Cephalobomorpha</taxon>
        <taxon>Cephaloboidea</taxon>
        <taxon>Cephalobidae</taxon>
        <taxon>Acrobeloides</taxon>
    </lineage>
</organism>
<name>A0A914CUJ1_9BILA</name>
<evidence type="ECO:0000313" key="2">
    <source>
        <dbReference type="Proteomes" id="UP000887540"/>
    </source>
</evidence>
<feature type="domain" description="MITD1 C-terminal phospholipase D-like" evidence="1">
    <location>
        <begin position="1"/>
        <end position="126"/>
    </location>
</feature>
<dbReference type="AlphaFoldDB" id="A0A914CUJ1"/>
<dbReference type="WBParaSite" id="ACRNAN_scaffold1421.g30735.t1">
    <property type="protein sequence ID" value="ACRNAN_scaffold1421.g30735.t1"/>
    <property type="gene ID" value="ACRNAN_scaffold1421.g30735"/>
</dbReference>
<sequence length="133" mass="16495">MIENRYLQRPWQYDLLDKLIEFFIDSTENFRSILVKYELSERTSEARQQLEFISWIEKKFNNQIVIKLEDMKKFPAMNEYHDRLFWFNNGYRVQIGLGLDLYEAKKYNKRERENPSLKVCKRTFVRYDYKKPD</sequence>
<dbReference type="Gene3D" id="3.30.870.30">
    <property type="entry name" value="MITD, C-terminal phospholipase D-like domain"/>
    <property type="match status" value="1"/>
</dbReference>